<dbReference type="Proteomes" id="UP000003505">
    <property type="component" value="Unassembled WGS sequence"/>
</dbReference>
<gene>
    <name evidence="1" type="ORF">SELSPUOL_02679</name>
</gene>
<dbReference type="AlphaFoldDB" id="C9LYW8"/>
<proteinExistence type="predicted"/>
<evidence type="ECO:0000313" key="1">
    <source>
        <dbReference type="EMBL" id="EEX75951.1"/>
    </source>
</evidence>
<name>C9LYW8_SELS3</name>
<evidence type="ECO:0000313" key="2">
    <source>
        <dbReference type="Proteomes" id="UP000003505"/>
    </source>
</evidence>
<protein>
    <submittedName>
        <fullName evidence="1">Copper binding octapeptide repeat protein</fullName>
    </submittedName>
</protein>
<sequence length="154" mass="16898">MKCSQVAAADVPADVAPHAGAWIEMSAPVHRPNGLLVAPHAGAWIEMRVGMYVVSQPLVAPHAGAWIEIRPPPRLSSDCPVAPHAGAWIEMALQFVHARRSGSRPTRARGLKCALLPDVQRRSQVAPHAGAWIEMKISRMFFLRRRRAPRGRVD</sequence>
<organism evidence="1 2">
    <name type="scientific">Selenomonas sputigena (strain ATCC 35185 / DSM 20758 / CCUG 44933 / VPI D19B-28)</name>
    <dbReference type="NCBI Taxonomy" id="546271"/>
    <lineage>
        <taxon>Bacteria</taxon>
        <taxon>Bacillati</taxon>
        <taxon>Bacillota</taxon>
        <taxon>Negativicutes</taxon>
        <taxon>Selenomonadales</taxon>
        <taxon>Selenomonadaceae</taxon>
        <taxon>Selenomonas</taxon>
    </lineage>
</organism>
<comment type="caution">
    <text evidence="1">The sequence shown here is derived from an EMBL/GenBank/DDBJ whole genome shotgun (WGS) entry which is preliminary data.</text>
</comment>
<accession>C9LYW8</accession>
<reference evidence="1 2" key="1">
    <citation type="submission" date="2009-09" db="EMBL/GenBank/DDBJ databases">
        <authorList>
            <person name="Weinstock G."/>
            <person name="Sodergren E."/>
            <person name="Clifton S."/>
            <person name="Fulton L."/>
            <person name="Fulton B."/>
            <person name="Courtney L."/>
            <person name="Fronick C."/>
            <person name="Harrison M."/>
            <person name="Strong C."/>
            <person name="Farmer C."/>
            <person name="Delahaunty K."/>
            <person name="Markovic C."/>
            <person name="Hall O."/>
            <person name="Minx P."/>
            <person name="Tomlinson C."/>
            <person name="Mitreva M."/>
            <person name="Nelson J."/>
            <person name="Hou S."/>
            <person name="Wollam A."/>
            <person name="Pepin K.H."/>
            <person name="Johnson M."/>
            <person name="Bhonagiri V."/>
            <person name="Nash W.E."/>
            <person name="Warren W."/>
            <person name="Chinwalla A."/>
            <person name="Mardis E.R."/>
            <person name="Wilson R.K."/>
        </authorList>
    </citation>
    <scope>NUCLEOTIDE SEQUENCE [LARGE SCALE GENOMIC DNA]</scope>
    <source>
        <strain evidence="2">ATCC 35185 / DSM 20758 / VPI D19B-28</strain>
    </source>
</reference>
<dbReference type="EMBL" id="ACKP02000056">
    <property type="protein sequence ID" value="EEX75951.1"/>
    <property type="molecule type" value="Genomic_DNA"/>
</dbReference>